<dbReference type="InterPro" id="IPR000551">
    <property type="entry name" value="MerR-type_HTH_dom"/>
</dbReference>
<protein>
    <submittedName>
        <fullName evidence="6">MerR family transcriptional regulator</fullName>
    </submittedName>
</protein>
<dbReference type="InterPro" id="IPR047057">
    <property type="entry name" value="MerR_fam"/>
</dbReference>
<feature type="domain" description="HTH merR-type" evidence="5">
    <location>
        <begin position="13"/>
        <end position="81"/>
    </location>
</feature>
<evidence type="ECO:0000256" key="3">
    <source>
        <dbReference type="ARBA" id="ARBA00023125"/>
    </source>
</evidence>
<dbReference type="SUPFAM" id="SSF46955">
    <property type="entry name" value="Putative DNA-binding domain"/>
    <property type="match status" value="1"/>
</dbReference>
<proteinExistence type="predicted"/>
<dbReference type="KEGG" id="far:ABE41_005830"/>
<dbReference type="STRING" id="255247.ABE41_005830"/>
<accession>A0A1B1Z257</accession>
<name>A0A1B1Z257_9BACL</name>
<dbReference type="InterPro" id="IPR009061">
    <property type="entry name" value="DNA-bd_dom_put_sf"/>
</dbReference>
<dbReference type="EMBL" id="CP016761">
    <property type="protein sequence ID" value="ANX11520.1"/>
    <property type="molecule type" value="Genomic_DNA"/>
</dbReference>
<reference evidence="6 7" key="1">
    <citation type="submission" date="2016-08" db="EMBL/GenBank/DDBJ databases">
        <title>Complete genome sequence of Fictibacillus arsenicus G25-54, a strain with toxicity to nematodes and a potential arsenic-resistance activity.</title>
        <authorList>
            <person name="Zheng Z."/>
        </authorList>
    </citation>
    <scope>NUCLEOTIDE SEQUENCE [LARGE SCALE GENOMIC DNA]</scope>
    <source>
        <strain evidence="6 7">G25-54</strain>
    </source>
</reference>
<keyword evidence="7" id="KW-1185">Reference proteome</keyword>
<gene>
    <name evidence="6" type="ORF">ABE41_005830</name>
</gene>
<dbReference type="AlphaFoldDB" id="A0A1B1Z257"/>
<evidence type="ECO:0000259" key="5">
    <source>
        <dbReference type="PROSITE" id="PS50937"/>
    </source>
</evidence>
<dbReference type="GO" id="GO:0003677">
    <property type="term" value="F:DNA binding"/>
    <property type="evidence" value="ECO:0007669"/>
    <property type="project" value="UniProtKB-KW"/>
</dbReference>
<dbReference type="OrthoDB" id="9806513at2"/>
<keyword evidence="2" id="KW-0805">Transcription regulation</keyword>
<evidence type="ECO:0000313" key="6">
    <source>
        <dbReference type="EMBL" id="ANX11520.1"/>
    </source>
</evidence>
<dbReference type="Pfam" id="PF13411">
    <property type="entry name" value="MerR_1"/>
    <property type="match status" value="1"/>
</dbReference>
<evidence type="ECO:0000313" key="7">
    <source>
        <dbReference type="Proteomes" id="UP000077412"/>
    </source>
</evidence>
<keyword evidence="4" id="KW-0804">Transcription</keyword>
<dbReference type="PROSITE" id="PS50937">
    <property type="entry name" value="HTH_MERR_2"/>
    <property type="match status" value="1"/>
</dbReference>
<evidence type="ECO:0000256" key="1">
    <source>
        <dbReference type="ARBA" id="ARBA00022491"/>
    </source>
</evidence>
<dbReference type="PANTHER" id="PTHR30204">
    <property type="entry name" value="REDOX-CYCLING DRUG-SENSING TRANSCRIPTIONAL ACTIVATOR SOXR"/>
    <property type="match status" value="1"/>
</dbReference>
<keyword evidence="3" id="KW-0238">DNA-binding</keyword>
<dbReference type="Gene3D" id="1.10.1660.10">
    <property type="match status" value="1"/>
</dbReference>
<evidence type="ECO:0000256" key="4">
    <source>
        <dbReference type="ARBA" id="ARBA00023163"/>
    </source>
</evidence>
<dbReference type="RefSeq" id="WP_066287430.1">
    <property type="nucleotide sequence ID" value="NZ_CP016761.1"/>
</dbReference>
<dbReference type="SMART" id="SM00422">
    <property type="entry name" value="HTH_MERR"/>
    <property type="match status" value="1"/>
</dbReference>
<dbReference type="GO" id="GO:0003700">
    <property type="term" value="F:DNA-binding transcription factor activity"/>
    <property type="evidence" value="ECO:0007669"/>
    <property type="project" value="InterPro"/>
</dbReference>
<keyword evidence="1" id="KW-0678">Repressor</keyword>
<dbReference type="PANTHER" id="PTHR30204:SF65">
    <property type="entry name" value="HTH-TYPE TRANSCRIPTIONAL REGULATOR TNRA"/>
    <property type="match status" value="1"/>
</dbReference>
<dbReference type="CDD" id="cd01105">
    <property type="entry name" value="HTH_GlnR-like"/>
    <property type="match status" value="1"/>
</dbReference>
<evidence type="ECO:0000256" key="2">
    <source>
        <dbReference type="ARBA" id="ARBA00023015"/>
    </source>
</evidence>
<dbReference type="Proteomes" id="UP000077412">
    <property type="component" value="Chromosome"/>
</dbReference>
<organism evidence="6 7">
    <name type="scientific">Fictibacillus arsenicus</name>
    <dbReference type="NCBI Taxonomy" id="255247"/>
    <lineage>
        <taxon>Bacteria</taxon>
        <taxon>Bacillati</taxon>
        <taxon>Bacillota</taxon>
        <taxon>Bacilli</taxon>
        <taxon>Bacillales</taxon>
        <taxon>Fictibacillaceae</taxon>
        <taxon>Fictibacillus</taxon>
    </lineage>
</organism>
<sequence length="112" mass="13354">MSSESTPYKDKKVISIGIVRELTGLSLRQIRYYGERKLIFPDRNEKGTRRYSFSDIEKLIEIANKREEGVQTNEIRREMNKETKPVEKRMLKEMLRGQFNAHFRNNSNNKPF</sequence>